<dbReference type="GO" id="GO:0005524">
    <property type="term" value="F:ATP binding"/>
    <property type="evidence" value="ECO:0007669"/>
    <property type="project" value="UniProtKB-KW"/>
</dbReference>
<sequence length="225" mass="25013">SHTRPGIVLFDELEKASDEVILALLNVLDNGILTVASGERTYSFRNSLIFMSSNLGARELQALADRGAVARAGPGQRLRHAVARAVTPRGDRREAATKIVTTSLLKRFPPEFVNRIDHIEAFDWIGAGDMPKLVAVELERLNRRLAKHGFTVELDPDTTDFIAERGFDPRFGARGMRRAMRQHLEFPLAEYLLGLRPDSGTGKDVNGTRVLRAGRDGQRLTFRPA</sequence>
<dbReference type="PANTHER" id="PTHR11638:SF18">
    <property type="entry name" value="HEAT SHOCK PROTEIN 104"/>
    <property type="match status" value="1"/>
</dbReference>
<organism evidence="4">
    <name type="scientific">marine sediment metagenome</name>
    <dbReference type="NCBI Taxonomy" id="412755"/>
    <lineage>
        <taxon>unclassified sequences</taxon>
        <taxon>metagenomes</taxon>
        <taxon>ecological metagenomes</taxon>
    </lineage>
</organism>
<dbReference type="PRINTS" id="PR00300">
    <property type="entry name" value="CLPPROTEASEA"/>
</dbReference>
<dbReference type="Gene3D" id="3.40.50.300">
    <property type="entry name" value="P-loop containing nucleotide triphosphate hydrolases"/>
    <property type="match status" value="1"/>
</dbReference>
<name>A0A0F9G4W9_9ZZZZ</name>
<dbReference type="PANTHER" id="PTHR11638">
    <property type="entry name" value="ATP-DEPENDENT CLP PROTEASE"/>
    <property type="match status" value="1"/>
</dbReference>
<dbReference type="SUPFAM" id="SSF52540">
    <property type="entry name" value="P-loop containing nucleoside triphosphate hydrolases"/>
    <property type="match status" value="1"/>
</dbReference>
<dbReference type="EMBL" id="LAZR01019100">
    <property type="protein sequence ID" value="KKL93774.1"/>
    <property type="molecule type" value="Genomic_DNA"/>
</dbReference>
<dbReference type="InterPro" id="IPR001270">
    <property type="entry name" value="ClpA/B"/>
</dbReference>
<feature type="domain" description="Clp ATPase C-terminal" evidence="3">
    <location>
        <begin position="125"/>
        <end position="222"/>
    </location>
</feature>
<keyword evidence="2" id="KW-0067">ATP-binding</keyword>
<feature type="non-terminal residue" evidence="4">
    <location>
        <position position="1"/>
    </location>
</feature>
<accession>A0A0F9G4W9</accession>
<evidence type="ECO:0000256" key="2">
    <source>
        <dbReference type="ARBA" id="ARBA00022840"/>
    </source>
</evidence>
<dbReference type="Gene3D" id="1.10.8.60">
    <property type="match status" value="1"/>
</dbReference>
<dbReference type="InterPro" id="IPR003959">
    <property type="entry name" value="ATPase_AAA_core"/>
</dbReference>
<protein>
    <recommendedName>
        <fullName evidence="3">Clp ATPase C-terminal domain-containing protein</fullName>
    </recommendedName>
</protein>
<dbReference type="Pfam" id="PF07724">
    <property type="entry name" value="AAA_2"/>
    <property type="match status" value="1"/>
</dbReference>
<evidence type="ECO:0000313" key="4">
    <source>
        <dbReference type="EMBL" id="KKL93774.1"/>
    </source>
</evidence>
<dbReference type="AlphaFoldDB" id="A0A0F9G4W9"/>
<dbReference type="GO" id="GO:0005737">
    <property type="term" value="C:cytoplasm"/>
    <property type="evidence" value="ECO:0007669"/>
    <property type="project" value="TreeGrafter"/>
</dbReference>
<dbReference type="InterPro" id="IPR019489">
    <property type="entry name" value="Clp_ATPase_C"/>
</dbReference>
<comment type="caution">
    <text evidence="4">The sequence shown here is derived from an EMBL/GenBank/DDBJ whole genome shotgun (WGS) entry which is preliminary data.</text>
</comment>
<gene>
    <name evidence="4" type="ORF">LCGC14_1871310</name>
</gene>
<reference evidence="4" key="1">
    <citation type="journal article" date="2015" name="Nature">
        <title>Complex archaea that bridge the gap between prokaryotes and eukaryotes.</title>
        <authorList>
            <person name="Spang A."/>
            <person name="Saw J.H."/>
            <person name="Jorgensen S.L."/>
            <person name="Zaremba-Niedzwiedzka K."/>
            <person name="Martijn J."/>
            <person name="Lind A.E."/>
            <person name="van Eijk R."/>
            <person name="Schleper C."/>
            <person name="Guy L."/>
            <person name="Ettema T.J."/>
        </authorList>
    </citation>
    <scope>NUCLEOTIDE SEQUENCE</scope>
</reference>
<dbReference type="InterPro" id="IPR027417">
    <property type="entry name" value="P-loop_NTPase"/>
</dbReference>
<keyword evidence="1" id="KW-0547">Nucleotide-binding</keyword>
<proteinExistence type="predicted"/>
<evidence type="ECO:0000256" key="1">
    <source>
        <dbReference type="ARBA" id="ARBA00022741"/>
    </source>
</evidence>
<dbReference type="GO" id="GO:0016887">
    <property type="term" value="F:ATP hydrolysis activity"/>
    <property type="evidence" value="ECO:0007669"/>
    <property type="project" value="InterPro"/>
</dbReference>
<evidence type="ECO:0000259" key="3">
    <source>
        <dbReference type="SMART" id="SM01086"/>
    </source>
</evidence>
<dbReference type="SMART" id="SM01086">
    <property type="entry name" value="ClpB_D2-small"/>
    <property type="match status" value="1"/>
</dbReference>
<dbReference type="Pfam" id="PF10431">
    <property type="entry name" value="ClpB_D2-small"/>
    <property type="match status" value="1"/>
</dbReference>
<dbReference type="GO" id="GO:0034605">
    <property type="term" value="P:cellular response to heat"/>
    <property type="evidence" value="ECO:0007669"/>
    <property type="project" value="TreeGrafter"/>
</dbReference>
<dbReference type="InterPro" id="IPR050130">
    <property type="entry name" value="ClpA_ClpB"/>
</dbReference>